<dbReference type="PANTHER" id="PTHR33988">
    <property type="entry name" value="ENDORIBONUCLEASE MAZF-RELATED"/>
    <property type="match status" value="1"/>
</dbReference>
<organism evidence="1 2">
    <name type="scientific">Candidatus Nomurabacteria bacterium RIFCSPLOWO2_01_FULL_33_17</name>
    <dbReference type="NCBI Taxonomy" id="1801764"/>
    <lineage>
        <taxon>Bacteria</taxon>
        <taxon>Candidatus Nomuraibacteriota</taxon>
    </lineage>
</organism>
<dbReference type="Gene3D" id="2.30.30.110">
    <property type="match status" value="1"/>
</dbReference>
<protein>
    <recommendedName>
        <fullName evidence="3">Toxin-antitoxin system protein</fullName>
    </recommendedName>
</protein>
<dbReference type="InterPro" id="IPR003477">
    <property type="entry name" value="PemK-like"/>
</dbReference>
<sequence>MDKNFDNWNNVKKELSKKEEKFFFKDGEIWWVSVGQNLGTESYGKGDTFRRPVLIIKKLSGDSCIVLPLTSKSKDGSWFIDITFQNEIKSVLLYQIKMMHTKRFQRRLGALDEADFKRVKEKLKVLLELT</sequence>
<dbReference type="AlphaFoldDB" id="A0A1F6WNK9"/>
<dbReference type="Proteomes" id="UP000178184">
    <property type="component" value="Unassembled WGS sequence"/>
</dbReference>
<evidence type="ECO:0000313" key="1">
    <source>
        <dbReference type="EMBL" id="OGI83325.1"/>
    </source>
</evidence>
<comment type="caution">
    <text evidence="1">The sequence shown here is derived from an EMBL/GenBank/DDBJ whole genome shotgun (WGS) entry which is preliminary data.</text>
</comment>
<dbReference type="GO" id="GO:0004521">
    <property type="term" value="F:RNA endonuclease activity"/>
    <property type="evidence" value="ECO:0007669"/>
    <property type="project" value="TreeGrafter"/>
</dbReference>
<name>A0A1F6WNK9_9BACT</name>
<dbReference type="EMBL" id="MFUO01000030">
    <property type="protein sequence ID" value="OGI83325.1"/>
    <property type="molecule type" value="Genomic_DNA"/>
</dbReference>
<dbReference type="SUPFAM" id="SSF50118">
    <property type="entry name" value="Cell growth inhibitor/plasmid maintenance toxic component"/>
    <property type="match status" value="1"/>
</dbReference>
<accession>A0A1F6WNK9</accession>
<evidence type="ECO:0000313" key="2">
    <source>
        <dbReference type="Proteomes" id="UP000178184"/>
    </source>
</evidence>
<dbReference type="GO" id="GO:0006402">
    <property type="term" value="P:mRNA catabolic process"/>
    <property type="evidence" value="ECO:0007669"/>
    <property type="project" value="TreeGrafter"/>
</dbReference>
<dbReference type="GO" id="GO:0003677">
    <property type="term" value="F:DNA binding"/>
    <property type="evidence" value="ECO:0007669"/>
    <property type="project" value="InterPro"/>
</dbReference>
<dbReference type="InterPro" id="IPR011067">
    <property type="entry name" value="Plasmid_toxin/cell-grow_inhib"/>
</dbReference>
<gene>
    <name evidence="1" type="ORF">A2903_02900</name>
</gene>
<reference evidence="1 2" key="1">
    <citation type="journal article" date="2016" name="Nat. Commun.">
        <title>Thousands of microbial genomes shed light on interconnected biogeochemical processes in an aquifer system.</title>
        <authorList>
            <person name="Anantharaman K."/>
            <person name="Brown C.T."/>
            <person name="Hug L.A."/>
            <person name="Sharon I."/>
            <person name="Castelle C.J."/>
            <person name="Probst A.J."/>
            <person name="Thomas B.C."/>
            <person name="Singh A."/>
            <person name="Wilkins M.J."/>
            <person name="Karaoz U."/>
            <person name="Brodie E.L."/>
            <person name="Williams K.H."/>
            <person name="Hubbard S.S."/>
            <person name="Banfield J.F."/>
        </authorList>
    </citation>
    <scope>NUCLEOTIDE SEQUENCE [LARGE SCALE GENOMIC DNA]</scope>
</reference>
<proteinExistence type="predicted"/>
<dbReference type="PANTHER" id="PTHR33988:SF2">
    <property type="entry name" value="ENDORIBONUCLEASE MAZF"/>
    <property type="match status" value="1"/>
</dbReference>
<evidence type="ECO:0008006" key="3">
    <source>
        <dbReference type="Google" id="ProtNLM"/>
    </source>
</evidence>
<dbReference type="Pfam" id="PF02452">
    <property type="entry name" value="PemK_toxin"/>
    <property type="match status" value="1"/>
</dbReference>
<dbReference type="STRING" id="1801764.A2903_02900"/>
<dbReference type="GO" id="GO:0016075">
    <property type="term" value="P:rRNA catabolic process"/>
    <property type="evidence" value="ECO:0007669"/>
    <property type="project" value="TreeGrafter"/>
</dbReference>